<proteinExistence type="predicted"/>
<accession>A0ABY2WR99</accession>
<evidence type="ECO:0000313" key="1">
    <source>
        <dbReference type="EMBL" id="TMU57473.1"/>
    </source>
</evidence>
<sequence>MESIFLSHHFDNEVEPVVESFTRLIKSHDLEVIDGKRLQGELVETKVRELIADSDAVVVFLSKREEGKTNDWVKHERSVAQTLGKPVVAIIETGVLNPPQFSGYETMEYDPKNLVKTVLELSENIYGWKEGFGRRIKASLEPNEIVNTVMENYGREELVQYRFYRKGSWSAWKEATILRMPAGPILEMNGMTEDALVEIQIKTHNQVWTSETVNSNLRIKVL</sequence>
<name>A0ABY2WR99_9FLAO</name>
<dbReference type="RefSeq" id="WP_138835001.1">
    <property type="nucleotide sequence ID" value="NZ_VCNI01000001.1"/>
</dbReference>
<reference evidence="1 2" key="1">
    <citation type="submission" date="2019-05" db="EMBL/GenBank/DDBJ databases">
        <title>Flagellimonas sp. AsT0115, sp. nov., isolated from a marine red algae, Asparagopsis taxiformis.</title>
        <authorList>
            <person name="Kim J."/>
            <person name="Jeong S.E."/>
            <person name="Jeon C.O."/>
        </authorList>
    </citation>
    <scope>NUCLEOTIDE SEQUENCE [LARGE SCALE GENOMIC DNA]</scope>
    <source>
        <strain evidence="1 2">AsT0115</strain>
    </source>
</reference>
<protein>
    <recommendedName>
        <fullName evidence="3">TIR domain-containing protein</fullName>
    </recommendedName>
</protein>
<organism evidence="1 2">
    <name type="scientific">Flagellimonas algicola</name>
    <dbReference type="NCBI Taxonomy" id="2583815"/>
    <lineage>
        <taxon>Bacteria</taxon>
        <taxon>Pseudomonadati</taxon>
        <taxon>Bacteroidota</taxon>
        <taxon>Flavobacteriia</taxon>
        <taxon>Flavobacteriales</taxon>
        <taxon>Flavobacteriaceae</taxon>
        <taxon>Flagellimonas</taxon>
    </lineage>
</organism>
<comment type="caution">
    <text evidence="1">The sequence shown here is derived from an EMBL/GenBank/DDBJ whole genome shotgun (WGS) entry which is preliminary data.</text>
</comment>
<dbReference type="InterPro" id="IPR036490">
    <property type="entry name" value="ThsB_TIR-like_sf"/>
</dbReference>
<dbReference type="Proteomes" id="UP000751614">
    <property type="component" value="Unassembled WGS sequence"/>
</dbReference>
<dbReference type="EMBL" id="VCNI01000001">
    <property type="protein sequence ID" value="TMU57473.1"/>
    <property type="molecule type" value="Genomic_DNA"/>
</dbReference>
<evidence type="ECO:0008006" key="3">
    <source>
        <dbReference type="Google" id="ProtNLM"/>
    </source>
</evidence>
<dbReference type="SUPFAM" id="SSF52206">
    <property type="entry name" value="Hypothetical protein MTH538"/>
    <property type="match status" value="1"/>
</dbReference>
<keyword evidence="2" id="KW-1185">Reference proteome</keyword>
<gene>
    <name evidence="1" type="ORF">FGG15_07995</name>
</gene>
<evidence type="ECO:0000313" key="2">
    <source>
        <dbReference type="Proteomes" id="UP000751614"/>
    </source>
</evidence>